<organism evidence="2 3">
    <name type="scientific">Nesterenkonia massiliensis</name>
    <dbReference type="NCBI Taxonomy" id="1232429"/>
    <lineage>
        <taxon>Bacteria</taxon>
        <taxon>Bacillati</taxon>
        <taxon>Actinomycetota</taxon>
        <taxon>Actinomycetes</taxon>
        <taxon>Micrococcales</taxon>
        <taxon>Micrococcaceae</taxon>
        <taxon>Nesterenkonia</taxon>
    </lineage>
</organism>
<keyword evidence="1" id="KW-1133">Transmembrane helix</keyword>
<accession>A0ABT2HMM8</accession>
<evidence type="ECO:0008006" key="4">
    <source>
        <dbReference type="Google" id="ProtNLM"/>
    </source>
</evidence>
<keyword evidence="1" id="KW-0472">Membrane</keyword>
<sequence length="134" mass="14097">MLRLAVACSLLVLIPFALVAFLAAGQEAARSVIIGGGLVIVLYAPSIWVVDQAERRVPQLAIPLYMLLFVLKFLGVGIAIATIPLPVWLSLAWGGAAGVTTVVVWQAACVHVFSSMRMSIVPQENAAPPPPPTA</sequence>
<reference evidence="2 3" key="1">
    <citation type="submission" date="2022-04" db="EMBL/GenBank/DDBJ databases">
        <title>Human microbiome associated bacterial genomes.</title>
        <authorList>
            <person name="Sandstrom S."/>
            <person name="Salamzade R."/>
            <person name="Kalan L.R."/>
        </authorList>
    </citation>
    <scope>NUCLEOTIDE SEQUENCE [LARGE SCALE GENOMIC DNA]</scope>
    <source>
        <strain evidence="3">p3-SID767</strain>
    </source>
</reference>
<feature type="transmembrane region" description="Helical" evidence="1">
    <location>
        <begin position="32"/>
        <end position="50"/>
    </location>
</feature>
<dbReference type="RefSeq" id="WP_044494568.1">
    <property type="nucleotide sequence ID" value="NZ_CABKSP010000003.1"/>
</dbReference>
<gene>
    <name evidence="2" type="ORF">M3B43_01120</name>
</gene>
<evidence type="ECO:0000313" key="3">
    <source>
        <dbReference type="Proteomes" id="UP001205046"/>
    </source>
</evidence>
<evidence type="ECO:0000256" key="1">
    <source>
        <dbReference type="SAM" id="Phobius"/>
    </source>
</evidence>
<proteinExistence type="predicted"/>
<feature type="transmembrane region" description="Helical" evidence="1">
    <location>
        <begin position="62"/>
        <end position="85"/>
    </location>
</feature>
<name>A0ABT2HMM8_9MICC</name>
<comment type="caution">
    <text evidence="2">The sequence shown here is derived from an EMBL/GenBank/DDBJ whole genome shotgun (WGS) entry which is preliminary data.</text>
</comment>
<protein>
    <recommendedName>
        <fullName evidence="4">ATP synthase subunit I</fullName>
    </recommendedName>
</protein>
<keyword evidence="3" id="KW-1185">Reference proteome</keyword>
<keyword evidence="1" id="KW-0812">Transmembrane</keyword>
<evidence type="ECO:0000313" key="2">
    <source>
        <dbReference type="EMBL" id="MCT1605941.1"/>
    </source>
</evidence>
<feature type="transmembrane region" description="Helical" evidence="1">
    <location>
        <begin position="91"/>
        <end position="113"/>
    </location>
</feature>
<dbReference type="Proteomes" id="UP001205046">
    <property type="component" value="Unassembled WGS sequence"/>
</dbReference>
<dbReference type="EMBL" id="JALXMO010000002">
    <property type="protein sequence ID" value="MCT1605941.1"/>
    <property type="molecule type" value="Genomic_DNA"/>
</dbReference>